<organism evidence="1 2">
    <name type="scientific">Paraburkholderia steynii</name>
    <dbReference type="NCBI Taxonomy" id="1245441"/>
    <lineage>
        <taxon>Bacteria</taxon>
        <taxon>Pseudomonadati</taxon>
        <taxon>Pseudomonadota</taxon>
        <taxon>Betaproteobacteria</taxon>
        <taxon>Burkholderiales</taxon>
        <taxon>Burkholderiaceae</taxon>
        <taxon>Paraburkholderia</taxon>
    </lineage>
</organism>
<dbReference type="SUPFAM" id="SSF57938">
    <property type="entry name" value="DnaJ/Hsp40 cysteine-rich domain"/>
    <property type="match status" value="1"/>
</dbReference>
<evidence type="ECO:0000313" key="1">
    <source>
        <dbReference type="EMBL" id="SDJ30938.1"/>
    </source>
</evidence>
<reference evidence="1" key="1">
    <citation type="submission" date="2016-10" db="EMBL/GenBank/DDBJ databases">
        <authorList>
            <person name="Varghese N."/>
            <person name="Submissions S."/>
        </authorList>
    </citation>
    <scope>NUCLEOTIDE SEQUENCE [LARGE SCALE GENOMIC DNA]</scope>
    <source>
        <strain evidence="1">YR281</strain>
    </source>
</reference>
<dbReference type="Gene3D" id="2.10.230.10">
    <property type="entry name" value="Heat shock protein DnaJ, cysteine-rich domain"/>
    <property type="match status" value="1"/>
</dbReference>
<dbReference type="AlphaFoldDB" id="A0A7Z7BIL3"/>
<protein>
    <submittedName>
        <fullName evidence="1">Molecular chaperone DnaJ</fullName>
    </submittedName>
</protein>
<sequence length="80" mass="8692">MTTCLQCGGQGKIKCEKCGGTGKVQITEIETVSYMSQTSSTITCPKCDGELWKLCTRCYGSGEVHDNETSDIFDPEGRDT</sequence>
<dbReference type="EMBL" id="FNDI01000042">
    <property type="protein sequence ID" value="SDJ30938.1"/>
    <property type="molecule type" value="Genomic_DNA"/>
</dbReference>
<proteinExistence type="predicted"/>
<name>A0A7Z7BIL3_9BURK</name>
<evidence type="ECO:0000313" key="2">
    <source>
        <dbReference type="Proteomes" id="UP000198900"/>
    </source>
</evidence>
<dbReference type="InterPro" id="IPR036410">
    <property type="entry name" value="HSP_DnaJ_Cys-rich_dom_sf"/>
</dbReference>
<gene>
    <name evidence="1" type="ORF">SAMN04487926_14233</name>
</gene>
<accession>A0A7Z7BIL3</accession>
<keyword evidence="2" id="KW-1185">Reference proteome</keyword>
<dbReference type="Proteomes" id="UP000198900">
    <property type="component" value="Unassembled WGS sequence"/>
</dbReference>
<comment type="caution">
    <text evidence="1">The sequence shown here is derived from an EMBL/GenBank/DDBJ whole genome shotgun (WGS) entry which is preliminary data.</text>
</comment>